<dbReference type="GO" id="GO:0140359">
    <property type="term" value="F:ABC-type transporter activity"/>
    <property type="evidence" value="ECO:0007669"/>
    <property type="project" value="InterPro"/>
</dbReference>
<evidence type="ECO:0000256" key="4">
    <source>
        <dbReference type="ARBA" id="ARBA00022741"/>
    </source>
</evidence>
<keyword evidence="5 11" id="KW-0067">ATP-binding</keyword>
<dbReference type="InterPro" id="IPR027417">
    <property type="entry name" value="P-loop_NTPase"/>
</dbReference>
<feature type="compositionally biased region" description="Basic and acidic residues" evidence="8">
    <location>
        <begin position="13"/>
        <end position="22"/>
    </location>
</feature>
<keyword evidence="12" id="KW-1185">Reference proteome</keyword>
<evidence type="ECO:0000259" key="10">
    <source>
        <dbReference type="PROSITE" id="PS50893"/>
    </source>
</evidence>
<dbReference type="Proteomes" id="UP000224006">
    <property type="component" value="Chromosome I"/>
</dbReference>
<dbReference type="PANTHER" id="PTHR48041">
    <property type="entry name" value="ABC TRANSPORTER G FAMILY MEMBER 28"/>
    <property type="match status" value="1"/>
</dbReference>
<evidence type="ECO:0000313" key="12">
    <source>
        <dbReference type="Proteomes" id="UP000224006"/>
    </source>
</evidence>
<dbReference type="InterPro" id="IPR003439">
    <property type="entry name" value="ABC_transporter-like_ATP-bd"/>
</dbReference>
<gene>
    <name evidence="11" type="ORF">BESB_005670</name>
</gene>
<dbReference type="SUPFAM" id="SSF52540">
    <property type="entry name" value="P-loop containing nucleoside triphosphate hydrolases"/>
    <property type="match status" value="1"/>
</dbReference>
<comment type="caution">
    <text evidence="11">The sequence shown here is derived from an EMBL/GenBank/DDBJ whole genome shotgun (WGS) entry which is preliminary data.</text>
</comment>
<evidence type="ECO:0000256" key="3">
    <source>
        <dbReference type="ARBA" id="ARBA00022692"/>
    </source>
</evidence>
<dbReference type="Gene3D" id="3.40.50.300">
    <property type="entry name" value="P-loop containing nucleotide triphosphate hydrolases"/>
    <property type="match status" value="1"/>
</dbReference>
<keyword evidence="3 9" id="KW-0812">Transmembrane</keyword>
<keyword evidence="4" id="KW-0547">Nucleotide-binding</keyword>
<evidence type="ECO:0000256" key="1">
    <source>
        <dbReference type="ARBA" id="ARBA00004141"/>
    </source>
</evidence>
<comment type="subcellular location">
    <subcellularLocation>
        <location evidence="1">Membrane</location>
        <topology evidence="1">Multi-pass membrane protein</topology>
    </subcellularLocation>
</comment>
<name>A0A2A9MPF6_BESBE</name>
<feature type="transmembrane region" description="Helical" evidence="9">
    <location>
        <begin position="998"/>
        <end position="1020"/>
    </location>
</feature>
<dbReference type="STRING" id="94643.A0A2A9MPF6"/>
<dbReference type="GO" id="GO:0005524">
    <property type="term" value="F:ATP binding"/>
    <property type="evidence" value="ECO:0007669"/>
    <property type="project" value="UniProtKB-KW"/>
</dbReference>
<organism evidence="11 12">
    <name type="scientific">Besnoitia besnoiti</name>
    <name type="common">Apicomplexan protozoan</name>
    <dbReference type="NCBI Taxonomy" id="94643"/>
    <lineage>
        <taxon>Eukaryota</taxon>
        <taxon>Sar</taxon>
        <taxon>Alveolata</taxon>
        <taxon>Apicomplexa</taxon>
        <taxon>Conoidasida</taxon>
        <taxon>Coccidia</taxon>
        <taxon>Eucoccidiorida</taxon>
        <taxon>Eimeriorina</taxon>
        <taxon>Sarcocystidae</taxon>
        <taxon>Besnoitia</taxon>
    </lineage>
</organism>
<dbReference type="PROSITE" id="PS50893">
    <property type="entry name" value="ABC_TRANSPORTER_2"/>
    <property type="match status" value="1"/>
</dbReference>
<feature type="transmembrane region" description="Helical" evidence="9">
    <location>
        <begin position="812"/>
        <end position="835"/>
    </location>
</feature>
<feature type="compositionally biased region" description="Low complexity" evidence="8">
    <location>
        <begin position="163"/>
        <end position="172"/>
    </location>
</feature>
<feature type="region of interest" description="Disordered" evidence="8">
    <location>
        <begin position="461"/>
        <end position="533"/>
    </location>
</feature>
<feature type="transmembrane region" description="Helical" evidence="9">
    <location>
        <begin position="780"/>
        <end position="800"/>
    </location>
</feature>
<evidence type="ECO:0000256" key="5">
    <source>
        <dbReference type="ARBA" id="ARBA00022840"/>
    </source>
</evidence>
<accession>A0A2A9MPF6</accession>
<evidence type="ECO:0000256" key="9">
    <source>
        <dbReference type="SAM" id="Phobius"/>
    </source>
</evidence>
<dbReference type="EMBL" id="NWUJ01000001">
    <property type="protein sequence ID" value="PFH38226.1"/>
    <property type="molecule type" value="Genomic_DNA"/>
</dbReference>
<dbReference type="Pfam" id="PF19055">
    <property type="entry name" value="ABC2_membrane_7"/>
    <property type="match status" value="1"/>
</dbReference>
<dbReference type="VEuPathDB" id="ToxoDB:BESB_005670"/>
<dbReference type="InterPro" id="IPR013525">
    <property type="entry name" value="ABC2_TM"/>
</dbReference>
<feature type="transmembrane region" description="Helical" evidence="9">
    <location>
        <begin position="920"/>
        <end position="941"/>
    </location>
</feature>
<feature type="domain" description="ABC transporter" evidence="10">
    <location>
        <begin position="159"/>
        <end position="407"/>
    </location>
</feature>
<dbReference type="Pfam" id="PF00005">
    <property type="entry name" value="ABC_tran"/>
    <property type="match status" value="1"/>
</dbReference>
<feature type="compositionally biased region" description="Low complexity" evidence="8">
    <location>
        <begin position="490"/>
        <end position="507"/>
    </location>
</feature>
<feature type="region of interest" description="Disordered" evidence="8">
    <location>
        <begin position="80"/>
        <end position="172"/>
    </location>
</feature>
<dbReference type="InterPro" id="IPR043926">
    <property type="entry name" value="ABCG_dom"/>
</dbReference>
<feature type="transmembrane region" description="Helical" evidence="9">
    <location>
        <begin position="953"/>
        <end position="972"/>
    </location>
</feature>
<dbReference type="GO" id="GO:0016020">
    <property type="term" value="C:membrane"/>
    <property type="evidence" value="ECO:0007669"/>
    <property type="project" value="UniProtKB-SubCell"/>
</dbReference>
<feature type="region of interest" description="Disordered" evidence="8">
    <location>
        <begin position="1"/>
        <end position="27"/>
    </location>
</feature>
<feature type="compositionally biased region" description="Low complexity" evidence="8">
    <location>
        <begin position="137"/>
        <end position="155"/>
    </location>
</feature>
<evidence type="ECO:0000256" key="8">
    <source>
        <dbReference type="SAM" id="MobiDB-lite"/>
    </source>
</evidence>
<protein>
    <submittedName>
        <fullName evidence="11">Putative ATP-binding cassette G family transporter</fullName>
    </submittedName>
</protein>
<dbReference type="OrthoDB" id="184675at2759"/>
<feature type="transmembrane region" description="Helical" evidence="9">
    <location>
        <begin position="893"/>
        <end position="914"/>
    </location>
</feature>
<dbReference type="InterPro" id="IPR050352">
    <property type="entry name" value="ABCG_transporters"/>
</dbReference>
<dbReference type="GeneID" id="40305630"/>
<feature type="compositionally biased region" description="Basic and acidic residues" evidence="8">
    <location>
        <begin position="102"/>
        <end position="112"/>
    </location>
</feature>
<evidence type="ECO:0000256" key="7">
    <source>
        <dbReference type="ARBA" id="ARBA00023136"/>
    </source>
</evidence>
<dbReference type="GO" id="GO:0016887">
    <property type="term" value="F:ATP hydrolysis activity"/>
    <property type="evidence" value="ECO:0007669"/>
    <property type="project" value="InterPro"/>
</dbReference>
<feature type="compositionally biased region" description="Basic residues" evidence="8">
    <location>
        <begin position="1"/>
        <end position="12"/>
    </location>
</feature>
<dbReference type="RefSeq" id="XP_029222235.1">
    <property type="nucleotide sequence ID" value="XM_029359322.1"/>
</dbReference>
<dbReference type="KEGG" id="bbes:BESB_005670"/>
<dbReference type="SMART" id="SM00382">
    <property type="entry name" value="AAA"/>
    <property type="match status" value="1"/>
</dbReference>
<sequence>MDAPAHPRRGRHHASEPRRPARDAFGSPSAFAKNLHVTAGRPITLLAQNFSYAVRQKKPLPCVPTAHVCLPATGAGASRRRADALAGDEAAPAPAPTNGVRDSPDATRRRDSAAAAEAECGADLESGARARERGQEPVEQGRQQGRRGAAAAGLEPAEKQKETATGAPGASASSAPLKVILSDIDLYAKPGEMLVIMGPSGSGKTTLLNALAGRSPPSSRVVQGGSLTYIGLRPGEPLSAVSTYVMQKDKVPELLTVMEYVTFFSRLKMKDANEEERAERVEVVLRELGLWSSRFTRVGGSAQKGLSGGEVKRLALAVELLHNPSLIFLDEPTSGLDAALAFETMKLLLRLARQGGRTIVCTIHQPRSQLFAMFDRLILMFEGRIVYQGPARRCVSYFAKRGFHCPPQFNPADFILDLLNVTTLTGSAPLVCPQSEASLSAQSLLEAELEVVHSEENQRLQELKQARSASDTVGATAAEEGRRPPRSQTGAADEASDAGAAEPGEAAAEGDEQRTTTRTSGAEGPAASAFFDDDRPLLLAGAATAKEEEAPAPHDKRPWVAVPYARVHGGEKERGAARQPSLSRHTGGGLRVRRTAPSAAEESLASGGGDPARDGVLEVRKAVSVLSVASAAQSEMEGANEKAASGVWSTQATCKSGDVAREEDGRDRAAQAGLAAAAGRSRGFLDAEEQPGEIHRVLVDERDVKLLADFYAASGEREAIQETIDEILAAADPEQVKPGAKSGVVLRLLRQPGWSDWWREVGVLVQMGFLNLLRNPMSSLVQLGLNLLFGLIFGMIFYDIPGQGYSFDSGKNFLGCIFFLVSQLVFGPLDALVLFCEDREVFNRDTANGNYSPSAFFVAKSLANMPFQHGPLTCVMLLAYWMCGLYRDAVRFFVFLGVGQLAIFASTSLLFSISSASPRLAVAQAIAPIVLLILLLVSGFYIRADDIPAWIRWVKYLSPIYYGYVAVALNQFPPEEYWGSISNRELLESYGGITTTDIGLYVGLLALLGCVFRMLAFFSLKYMNRHIGLEA</sequence>
<proteinExistence type="predicted"/>
<feature type="transmembrane region" description="Helical" evidence="9">
    <location>
        <begin position="867"/>
        <end position="886"/>
    </location>
</feature>
<dbReference type="InterPro" id="IPR003593">
    <property type="entry name" value="AAA+_ATPase"/>
</dbReference>
<keyword evidence="6 9" id="KW-1133">Transmembrane helix</keyword>
<feature type="compositionally biased region" description="Basic and acidic residues" evidence="8">
    <location>
        <begin position="126"/>
        <end position="136"/>
    </location>
</feature>
<feature type="region of interest" description="Disordered" evidence="8">
    <location>
        <begin position="570"/>
        <end position="614"/>
    </location>
</feature>
<dbReference type="Pfam" id="PF01061">
    <property type="entry name" value="ABC2_membrane"/>
    <property type="match status" value="1"/>
</dbReference>
<evidence type="ECO:0000256" key="2">
    <source>
        <dbReference type="ARBA" id="ARBA00022448"/>
    </source>
</evidence>
<keyword evidence="2" id="KW-0813">Transport</keyword>
<feature type="compositionally biased region" description="Low complexity" evidence="8">
    <location>
        <begin position="113"/>
        <end position="123"/>
    </location>
</feature>
<dbReference type="AlphaFoldDB" id="A0A2A9MPF6"/>
<dbReference type="PANTHER" id="PTHR48041:SF139">
    <property type="entry name" value="PROTEIN SCARLET"/>
    <property type="match status" value="1"/>
</dbReference>
<evidence type="ECO:0000313" key="11">
    <source>
        <dbReference type="EMBL" id="PFH38226.1"/>
    </source>
</evidence>
<keyword evidence="7 9" id="KW-0472">Membrane</keyword>
<reference evidence="11 12" key="1">
    <citation type="submission" date="2017-09" db="EMBL/GenBank/DDBJ databases">
        <title>Genome sequencing of Besnoitia besnoiti strain Bb-Ger1.</title>
        <authorList>
            <person name="Schares G."/>
            <person name="Venepally P."/>
            <person name="Lorenzi H.A."/>
        </authorList>
    </citation>
    <scope>NUCLEOTIDE SEQUENCE [LARGE SCALE GENOMIC DNA]</scope>
    <source>
        <strain evidence="11 12">Bb-Ger1</strain>
    </source>
</reference>
<evidence type="ECO:0000256" key="6">
    <source>
        <dbReference type="ARBA" id="ARBA00022989"/>
    </source>
</evidence>